<feature type="domain" description="PAC" evidence="7">
    <location>
        <begin position="101"/>
        <end position="153"/>
    </location>
</feature>
<feature type="domain" description="Methyl-accepting transducer" evidence="5">
    <location>
        <begin position="126"/>
        <end position="223"/>
    </location>
</feature>
<comment type="similarity">
    <text evidence="3">Belongs to the methyl-accepting chemotaxis (MCP) protein family.</text>
</comment>
<evidence type="ECO:0000313" key="9">
    <source>
        <dbReference type="Proteomes" id="UP000814385"/>
    </source>
</evidence>
<dbReference type="NCBIfam" id="TIGR00229">
    <property type="entry name" value="sensory_box"/>
    <property type="match status" value="1"/>
</dbReference>
<evidence type="ECO:0000259" key="7">
    <source>
        <dbReference type="PROSITE" id="PS50113"/>
    </source>
</evidence>
<comment type="caution">
    <text evidence="8">The sequence shown here is derived from an EMBL/GenBank/DDBJ whole genome shotgun (WGS) entry which is preliminary data.</text>
</comment>
<dbReference type="Gene3D" id="3.30.450.20">
    <property type="entry name" value="PAS domain"/>
    <property type="match status" value="1"/>
</dbReference>
<dbReference type="Pfam" id="PF08447">
    <property type="entry name" value="PAS_3"/>
    <property type="match status" value="1"/>
</dbReference>
<evidence type="ECO:0000259" key="5">
    <source>
        <dbReference type="PROSITE" id="PS50111"/>
    </source>
</evidence>
<proteinExistence type="inferred from homology"/>
<dbReference type="CDD" id="cd00130">
    <property type="entry name" value="PAS"/>
    <property type="match status" value="1"/>
</dbReference>
<protein>
    <submittedName>
        <fullName evidence="8">PAS domain-containing methyl-accepting chemotaxis protein</fullName>
    </submittedName>
</protein>
<evidence type="ECO:0000256" key="2">
    <source>
        <dbReference type="ARBA" id="ARBA00023224"/>
    </source>
</evidence>
<dbReference type="SUPFAM" id="SSF55785">
    <property type="entry name" value="PYP-like sensor domain (PAS domain)"/>
    <property type="match status" value="1"/>
</dbReference>
<dbReference type="PROSITE" id="PS50113">
    <property type="entry name" value="PAC"/>
    <property type="match status" value="1"/>
</dbReference>
<dbReference type="InterPro" id="IPR000014">
    <property type="entry name" value="PAS"/>
</dbReference>
<evidence type="ECO:0000256" key="4">
    <source>
        <dbReference type="PROSITE-ProRule" id="PRU00284"/>
    </source>
</evidence>
<evidence type="ECO:0000256" key="3">
    <source>
        <dbReference type="ARBA" id="ARBA00029447"/>
    </source>
</evidence>
<dbReference type="InterPro" id="IPR013655">
    <property type="entry name" value="PAS_fold_3"/>
</dbReference>
<evidence type="ECO:0000259" key="6">
    <source>
        <dbReference type="PROSITE" id="PS50112"/>
    </source>
</evidence>
<dbReference type="InterPro" id="IPR001610">
    <property type="entry name" value="PAC"/>
</dbReference>
<dbReference type="InterPro" id="IPR051310">
    <property type="entry name" value="MCP_chemotaxis"/>
</dbReference>
<accession>A0ABS9P6E4</accession>
<dbReference type="EMBL" id="JABFUC010000003">
    <property type="protein sequence ID" value="MCG6657014.1"/>
    <property type="molecule type" value="Genomic_DNA"/>
</dbReference>
<name>A0ABS9P6E4_9GAMM</name>
<dbReference type="PROSITE" id="PS50111">
    <property type="entry name" value="CHEMOTAXIS_TRANSDUC_2"/>
    <property type="match status" value="1"/>
</dbReference>
<dbReference type="Gene3D" id="1.10.287.950">
    <property type="entry name" value="Methyl-accepting chemotaxis protein"/>
    <property type="match status" value="1"/>
</dbReference>
<dbReference type="InterPro" id="IPR004090">
    <property type="entry name" value="Chemotax_Me-accpt_rcpt"/>
</dbReference>
<evidence type="ECO:0000256" key="1">
    <source>
        <dbReference type="ARBA" id="ARBA00022500"/>
    </source>
</evidence>
<keyword evidence="9" id="KW-1185">Reference proteome</keyword>
<organism evidence="8 9">
    <name type="scientific">Billgrantia campisalis</name>
    <dbReference type="NCBI Taxonomy" id="74661"/>
    <lineage>
        <taxon>Bacteria</taxon>
        <taxon>Pseudomonadati</taxon>
        <taxon>Pseudomonadota</taxon>
        <taxon>Gammaproteobacteria</taxon>
        <taxon>Oceanospirillales</taxon>
        <taxon>Halomonadaceae</taxon>
        <taxon>Billgrantia</taxon>
    </lineage>
</organism>
<dbReference type="Proteomes" id="UP000814385">
    <property type="component" value="Unassembled WGS sequence"/>
</dbReference>
<gene>
    <name evidence="8" type="ORF">HOP52_04385</name>
</gene>
<keyword evidence="2 4" id="KW-0807">Transducer</keyword>
<dbReference type="InterPro" id="IPR000700">
    <property type="entry name" value="PAS-assoc_C"/>
</dbReference>
<reference evidence="8 9" key="1">
    <citation type="submission" date="2020-05" db="EMBL/GenBank/DDBJ databases">
        <title>Comparative genomic analysis of denitrifying bacteria from Halomonas genus.</title>
        <authorList>
            <person name="Wang L."/>
            <person name="Shao Z."/>
        </authorList>
    </citation>
    <scope>NUCLEOTIDE SEQUENCE [LARGE SCALE GENOMIC DNA]</scope>
    <source>
        <strain evidence="8 9">A4</strain>
    </source>
</reference>
<dbReference type="PANTHER" id="PTHR43531">
    <property type="entry name" value="PROTEIN ICFG"/>
    <property type="match status" value="1"/>
</dbReference>
<dbReference type="PRINTS" id="PR00260">
    <property type="entry name" value="CHEMTRNSDUCR"/>
</dbReference>
<dbReference type="InterPro" id="IPR004089">
    <property type="entry name" value="MCPsignal_dom"/>
</dbReference>
<sequence length="223" mass="24133">MGCLPVCTGGPHAKVKGGGVAESDSVYESIASRMNGFLYRCRNDEHYTMLNLTGRVEAVIGYRIDDLLYNARHSYVSLIHPDDAGALDAAIEKAIEAGENWQADYRIRMADGGLRWVSEYGGAVMDDGGEVVYLEGVVTDIESRRQGEERLATISRGIALETEQIMHALKMLSLLSINAGIEAARAGEAGRGFAVVADNVRKLADDTNSSAKKIAGLMKELEH</sequence>
<feature type="domain" description="PAS" evidence="6">
    <location>
        <begin position="44"/>
        <end position="98"/>
    </location>
</feature>
<dbReference type="PROSITE" id="PS50112">
    <property type="entry name" value="PAS"/>
    <property type="match status" value="1"/>
</dbReference>
<dbReference type="SMART" id="SM00086">
    <property type="entry name" value="PAC"/>
    <property type="match status" value="1"/>
</dbReference>
<dbReference type="Pfam" id="PF00015">
    <property type="entry name" value="MCPsignal"/>
    <property type="match status" value="1"/>
</dbReference>
<dbReference type="PANTHER" id="PTHR43531:SF11">
    <property type="entry name" value="METHYL-ACCEPTING CHEMOTAXIS PROTEIN 3"/>
    <property type="match status" value="1"/>
</dbReference>
<dbReference type="SUPFAM" id="SSF58104">
    <property type="entry name" value="Methyl-accepting chemotaxis protein (MCP) signaling domain"/>
    <property type="match status" value="1"/>
</dbReference>
<dbReference type="InterPro" id="IPR035965">
    <property type="entry name" value="PAS-like_dom_sf"/>
</dbReference>
<evidence type="ECO:0000313" key="8">
    <source>
        <dbReference type="EMBL" id="MCG6657014.1"/>
    </source>
</evidence>
<keyword evidence="1" id="KW-0145">Chemotaxis</keyword>